<accession>A0A897MHR6</accession>
<feature type="compositionally biased region" description="Polar residues" evidence="1">
    <location>
        <begin position="51"/>
        <end position="69"/>
    </location>
</feature>
<dbReference type="Proteomes" id="UP000663586">
    <property type="component" value="Chromosome"/>
</dbReference>
<evidence type="ECO:0000313" key="2">
    <source>
        <dbReference type="EMBL" id="QSG01680.1"/>
    </source>
</evidence>
<dbReference type="KEGG" id="hara:AArcS_0451"/>
<name>A0A897MHR6_9EURY</name>
<keyword evidence="3" id="KW-1185">Reference proteome</keyword>
<organism evidence="2 3">
    <name type="scientific">Natranaeroarchaeum sulfidigenes</name>
    <dbReference type="NCBI Taxonomy" id="2784880"/>
    <lineage>
        <taxon>Archaea</taxon>
        <taxon>Methanobacteriati</taxon>
        <taxon>Methanobacteriota</taxon>
        <taxon>Stenosarchaea group</taxon>
        <taxon>Halobacteria</taxon>
        <taxon>Halobacteriales</taxon>
        <taxon>Natronoarchaeaceae</taxon>
        <taxon>Natranaeroarchaeum</taxon>
    </lineage>
</organism>
<reference evidence="2" key="1">
    <citation type="submission" date="2020-11" db="EMBL/GenBank/DDBJ databases">
        <title>Carbohydrate-dependent, anaerobic sulfur respiration: A novel catabolism in halophilic archaea.</title>
        <authorList>
            <person name="Sorokin D.Y."/>
            <person name="Messina E."/>
            <person name="Smedile F."/>
            <person name="La Cono V."/>
            <person name="Hallsworth J.E."/>
            <person name="Yakimov M.M."/>
        </authorList>
    </citation>
    <scope>NUCLEOTIDE SEQUENCE</scope>
    <source>
        <strain evidence="2">AArc-S</strain>
    </source>
</reference>
<proteinExistence type="predicted"/>
<sequence length="78" mass="8741">MDLLWERPPSPISTSTPSFKQPQEWLYLPDLAILTRDLVLSHPNSPPSIAVETTANEEYTDQSTASTRNIALEEAQDD</sequence>
<dbReference type="AlphaFoldDB" id="A0A897MHR6"/>
<dbReference type="EMBL" id="CP064786">
    <property type="protein sequence ID" value="QSG01680.1"/>
    <property type="molecule type" value="Genomic_DNA"/>
</dbReference>
<protein>
    <submittedName>
        <fullName evidence="2">Uncharacterized protein</fullName>
    </submittedName>
</protein>
<evidence type="ECO:0000256" key="1">
    <source>
        <dbReference type="SAM" id="MobiDB-lite"/>
    </source>
</evidence>
<evidence type="ECO:0000313" key="3">
    <source>
        <dbReference type="Proteomes" id="UP000663586"/>
    </source>
</evidence>
<feature type="region of interest" description="Disordered" evidence="1">
    <location>
        <begin position="43"/>
        <end position="78"/>
    </location>
</feature>
<gene>
    <name evidence="2" type="ORF">AArcS_0451</name>
</gene>